<organism evidence="9 10">
    <name type="scientific">Sulfitobacter porphyrae</name>
    <dbReference type="NCBI Taxonomy" id="1246864"/>
    <lineage>
        <taxon>Bacteria</taxon>
        <taxon>Pseudomonadati</taxon>
        <taxon>Pseudomonadota</taxon>
        <taxon>Alphaproteobacteria</taxon>
        <taxon>Rhodobacterales</taxon>
        <taxon>Roseobacteraceae</taxon>
        <taxon>Sulfitobacter</taxon>
    </lineage>
</organism>
<gene>
    <name evidence="9" type="ORF">ACFQFQ_18335</name>
</gene>
<dbReference type="Gene3D" id="3.90.1680.10">
    <property type="entry name" value="SOS response associated peptidase-like"/>
    <property type="match status" value="1"/>
</dbReference>
<evidence type="ECO:0000256" key="2">
    <source>
        <dbReference type="ARBA" id="ARBA00022670"/>
    </source>
</evidence>
<comment type="caution">
    <text evidence="9">The sequence shown here is derived from an EMBL/GenBank/DDBJ whole genome shotgun (WGS) entry which is preliminary data.</text>
</comment>
<keyword evidence="3" id="KW-0227">DNA damage</keyword>
<dbReference type="Pfam" id="PF02586">
    <property type="entry name" value="SRAP"/>
    <property type="match status" value="1"/>
</dbReference>
<keyword evidence="7" id="KW-0456">Lyase</keyword>
<dbReference type="PANTHER" id="PTHR13604:SF0">
    <property type="entry name" value="ABASIC SITE PROCESSING PROTEIN HMCES"/>
    <property type="match status" value="1"/>
</dbReference>
<dbReference type="InterPro" id="IPR003738">
    <property type="entry name" value="SRAP"/>
</dbReference>
<accession>A0ABW2B861</accession>
<name>A0ABW2B861_9RHOB</name>
<dbReference type="GO" id="GO:0016787">
    <property type="term" value="F:hydrolase activity"/>
    <property type="evidence" value="ECO:0007669"/>
    <property type="project" value="UniProtKB-KW"/>
</dbReference>
<comment type="similarity">
    <text evidence="1 8">Belongs to the SOS response-associated peptidase family.</text>
</comment>
<keyword evidence="6" id="KW-0238">DNA-binding</keyword>
<dbReference type="InterPro" id="IPR036590">
    <property type="entry name" value="SRAP-like"/>
</dbReference>
<evidence type="ECO:0000313" key="9">
    <source>
        <dbReference type="EMBL" id="MFC6761003.1"/>
    </source>
</evidence>
<evidence type="ECO:0000256" key="8">
    <source>
        <dbReference type="RuleBase" id="RU364100"/>
    </source>
</evidence>
<evidence type="ECO:0000256" key="4">
    <source>
        <dbReference type="ARBA" id="ARBA00022801"/>
    </source>
</evidence>
<proteinExistence type="inferred from homology"/>
<dbReference type="SUPFAM" id="SSF143081">
    <property type="entry name" value="BB1717-like"/>
    <property type="match status" value="1"/>
</dbReference>
<keyword evidence="2 8" id="KW-0645">Protease</keyword>
<sequence length="205" mass="22122">MPGRLFLTTPLAALAEELGVPPGVLADEPPRANVSPGQQIVTFDGTGLAHMRWGIIPVGRVNARGRPVMETLINARSETVFDKSAFAGTGRAVVPVNGWYEWTGEKRRKTAWRIAPKDGGHLYFAAITDLWQAPGGLQVPQVATLTCPPNADVAPVHHRMGALLEREMIGTWLTGGAQDVKPLLQPWPEGRLLIEKASGVDWTGP</sequence>
<dbReference type="EC" id="3.4.-.-" evidence="8"/>
<dbReference type="PANTHER" id="PTHR13604">
    <property type="entry name" value="DC12-RELATED"/>
    <property type="match status" value="1"/>
</dbReference>
<evidence type="ECO:0000313" key="10">
    <source>
        <dbReference type="Proteomes" id="UP001596353"/>
    </source>
</evidence>
<keyword evidence="4 8" id="KW-0378">Hydrolase</keyword>
<dbReference type="Proteomes" id="UP001596353">
    <property type="component" value="Unassembled WGS sequence"/>
</dbReference>
<evidence type="ECO:0000256" key="1">
    <source>
        <dbReference type="ARBA" id="ARBA00008136"/>
    </source>
</evidence>
<evidence type="ECO:0000256" key="6">
    <source>
        <dbReference type="ARBA" id="ARBA00023125"/>
    </source>
</evidence>
<evidence type="ECO:0000256" key="7">
    <source>
        <dbReference type="ARBA" id="ARBA00023239"/>
    </source>
</evidence>
<dbReference type="EMBL" id="JBHSWG010000001">
    <property type="protein sequence ID" value="MFC6761003.1"/>
    <property type="molecule type" value="Genomic_DNA"/>
</dbReference>
<protein>
    <recommendedName>
        <fullName evidence="8">Abasic site processing protein</fullName>
        <ecNumber evidence="8">3.4.-.-</ecNumber>
    </recommendedName>
</protein>
<keyword evidence="10" id="KW-1185">Reference proteome</keyword>
<evidence type="ECO:0000256" key="3">
    <source>
        <dbReference type="ARBA" id="ARBA00022763"/>
    </source>
</evidence>
<evidence type="ECO:0000256" key="5">
    <source>
        <dbReference type="ARBA" id="ARBA00023124"/>
    </source>
</evidence>
<reference evidence="10" key="1">
    <citation type="journal article" date="2019" name="Int. J. Syst. Evol. Microbiol.">
        <title>The Global Catalogue of Microorganisms (GCM) 10K type strain sequencing project: providing services to taxonomists for standard genome sequencing and annotation.</title>
        <authorList>
            <consortium name="The Broad Institute Genomics Platform"/>
            <consortium name="The Broad Institute Genome Sequencing Center for Infectious Disease"/>
            <person name="Wu L."/>
            <person name="Ma J."/>
        </authorList>
    </citation>
    <scope>NUCLEOTIDE SEQUENCE [LARGE SCALE GENOMIC DNA]</scope>
    <source>
        <strain evidence="10">CCUG 66188</strain>
    </source>
</reference>
<keyword evidence="5" id="KW-0190">Covalent protein-DNA linkage</keyword>